<sequence length="221" mass="24704">MAASYTLPLPCICVVVVVLLVSPSRALAGTGDPTKGFKAVSLNESNFVLQKPYDLPSAARYRFHGGVRQLWVLSSDKPHTPQSNTKPRTEFRMTGYDYSSGVWQFEGHGFVPSGTTGVSIMQIFGGGETATTLMLHVYDGALRYYSQQVVEDNIYDRWFRLNVIHDVDASSLAVFIDGVEKLRVPGRGGDSHYFKFGVYTQHNSSSCMESRWKHVRILRKD</sequence>
<keyword evidence="1" id="KW-0732">Signal</keyword>
<accession>A0A835AI45</accession>
<dbReference type="SUPFAM" id="SSF49899">
    <property type="entry name" value="Concanavalin A-like lectins/glucanases"/>
    <property type="match status" value="1"/>
</dbReference>
<dbReference type="AlphaFoldDB" id="A0A835AI45"/>
<evidence type="ECO:0000313" key="3">
    <source>
        <dbReference type="EMBL" id="KAF8658150.1"/>
    </source>
</evidence>
<organism evidence="3 4">
    <name type="scientific">Digitaria exilis</name>
    <dbReference type="NCBI Taxonomy" id="1010633"/>
    <lineage>
        <taxon>Eukaryota</taxon>
        <taxon>Viridiplantae</taxon>
        <taxon>Streptophyta</taxon>
        <taxon>Embryophyta</taxon>
        <taxon>Tracheophyta</taxon>
        <taxon>Spermatophyta</taxon>
        <taxon>Magnoliopsida</taxon>
        <taxon>Liliopsida</taxon>
        <taxon>Poales</taxon>
        <taxon>Poaceae</taxon>
        <taxon>PACMAD clade</taxon>
        <taxon>Panicoideae</taxon>
        <taxon>Panicodae</taxon>
        <taxon>Paniceae</taxon>
        <taxon>Anthephorinae</taxon>
        <taxon>Digitaria</taxon>
    </lineage>
</organism>
<evidence type="ECO:0000256" key="1">
    <source>
        <dbReference type="SAM" id="SignalP"/>
    </source>
</evidence>
<dbReference type="OrthoDB" id="4221926at2759"/>
<feature type="domain" description="Alginate lyase 2" evidence="2">
    <location>
        <begin position="43"/>
        <end position="217"/>
    </location>
</feature>
<name>A0A835AI45_9POAL</name>
<comment type="caution">
    <text evidence="3">The sequence shown here is derived from an EMBL/GenBank/DDBJ whole genome shotgun (WGS) entry which is preliminary data.</text>
</comment>
<dbReference type="PANTHER" id="PTHR33681:SF4">
    <property type="entry name" value="OS12G0171100 PROTEIN"/>
    <property type="match status" value="1"/>
</dbReference>
<feature type="chain" id="PRO_5032810071" description="Alginate lyase 2 domain-containing protein" evidence="1">
    <location>
        <begin position="29"/>
        <end position="221"/>
    </location>
</feature>
<dbReference type="Gramene" id="Dexi3A01G0004330.1">
    <property type="protein sequence ID" value="Dexi3A01G0004330.1:cds"/>
    <property type="gene ID" value="Dexi3A01G0004330"/>
</dbReference>
<dbReference type="Pfam" id="PF08787">
    <property type="entry name" value="Alginate_lyase2"/>
    <property type="match status" value="1"/>
</dbReference>
<dbReference type="Gene3D" id="2.60.120.200">
    <property type="match status" value="1"/>
</dbReference>
<gene>
    <name evidence="3" type="ORF">HU200_059621</name>
</gene>
<dbReference type="PANTHER" id="PTHR33681">
    <property type="entry name" value="BINDING PROTEIN, PUTATIVE, EXPRESSED-RELATED"/>
    <property type="match status" value="1"/>
</dbReference>
<keyword evidence="4" id="KW-1185">Reference proteome</keyword>
<dbReference type="Proteomes" id="UP000636709">
    <property type="component" value="Unassembled WGS sequence"/>
</dbReference>
<protein>
    <recommendedName>
        <fullName evidence="2">Alginate lyase 2 domain-containing protein</fullName>
    </recommendedName>
</protein>
<proteinExistence type="predicted"/>
<feature type="signal peptide" evidence="1">
    <location>
        <begin position="1"/>
        <end position="28"/>
    </location>
</feature>
<dbReference type="InterPro" id="IPR014895">
    <property type="entry name" value="Alginate_lyase_2"/>
</dbReference>
<dbReference type="InterPro" id="IPR013320">
    <property type="entry name" value="ConA-like_dom_sf"/>
</dbReference>
<dbReference type="EMBL" id="JACEFO010002484">
    <property type="protein sequence ID" value="KAF8658150.1"/>
    <property type="molecule type" value="Genomic_DNA"/>
</dbReference>
<evidence type="ECO:0000313" key="4">
    <source>
        <dbReference type="Proteomes" id="UP000636709"/>
    </source>
</evidence>
<evidence type="ECO:0000259" key="2">
    <source>
        <dbReference type="Pfam" id="PF08787"/>
    </source>
</evidence>
<reference evidence="3" key="1">
    <citation type="submission" date="2020-07" db="EMBL/GenBank/DDBJ databases">
        <title>Genome sequence and genetic diversity analysis of an under-domesticated orphan crop, white fonio (Digitaria exilis).</title>
        <authorList>
            <person name="Bennetzen J.L."/>
            <person name="Chen S."/>
            <person name="Ma X."/>
            <person name="Wang X."/>
            <person name="Yssel A.E.J."/>
            <person name="Chaluvadi S.R."/>
            <person name="Johnson M."/>
            <person name="Gangashetty P."/>
            <person name="Hamidou F."/>
            <person name="Sanogo M.D."/>
            <person name="Zwaenepoel A."/>
            <person name="Wallace J."/>
            <person name="Van De Peer Y."/>
            <person name="Van Deynze A."/>
        </authorList>
    </citation>
    <scope>NUCLEOTIDE SEQUENCE</scope>
    <source>
        <tissue evidence="3">Leaves</tissue>
    </source>
</reference>